<evidence type="ECO:0000256" key="1">
    <source>
        <dbReference type="ARBA" id="ARBA00004571"/>
    </source>
</evidence>
<evidence type="ECO:0000256" key="10">
    <source>
        <dbReference type="ARBA" id="ARBA00023237"/>
    </source>
</evidence>
<evidence type="ECO:0000256" key="3">
    <source>
        <dbReference type="ARBA" id="ARBA00022448"/>
    </source>
</evidence>
<dbReference type="EMBL" id="PDWN01000001">
    <property type="protein sequence ID" value="KAF1697398.1"/>
    <property type="molecule type" value="Genomic_DNA"/>
</dbReference>
<evidence type="ECO:0000313" key="18">
    <source>
        <dbReference type="Proteomes" id="UP000788419"/>
    </source>
</evidence>
<dbReference type="InterPro" id="IPR010916">
    <property type="entry name" value="TonB_box_CS"/>
</dbReference>
<evidence type="ECO:0000256" key="12">
    <source>
        <dbReference type="PROSITE-ProRule" id="PRU10143"/>
    </source>
</evidence>
<keyword evidence="10 11" id="KW-0998">Cell outer membrane</keyword>
<evidence type="ECO:0000256" key="7">
    <source>
        <dbReference type="ARBA" id="ARBA00023077"/>
    </source>
</evidence>
<evidence type="ECO:0000256" key="14">
    <source>
        <dbReference type="SAM" id="SignalP"/>
    </source>
</evidence>
<evidence type="ECO:0000256" key="11">
    <source>
        <dbReference type="PROSITE-ProRule" id="PRU01360"/>
    </source>
</evidence>
<dbReference type="PROSITE" id="PS00430">
    <property type="entry name" value="TONB_DEPENDENT_REC_1"/>
    <property type="match status" value="1"/>
</dbReference>
<dbReference type="PANTHER" id="PTHR30069:SF29">
    <property type="entry name" value="HEMOGLOBIN AND HEMOGLOBIN-HAPTOGLOBIN-BINDING PROTEIN 1-RELATED"/>
    <property type="match status" value="1"/>
</dbReference>
<feature type="chain" id="PRO_5046929669" evidence="14">
    <location>
        <begin position="25"/>
        <end position="745"/>
    </location>
</feature>
<keyword evidence="5 11" id="KW-0812">Transmembrane</keyword>
<reference evidence="17 18" key="1">
    <citation type="submission" date="2017-10" db="EMBL/GenBank/DDBJ databases">
        <title>Whole genome sequencing of members of genus Pseudoxanthomonas.</title>
        <authorList>
            <person name="Kumar S."/>
            <person name="Bansal K."/>
            <person name="Kaur A."/>
            <person name="Patil P."/>
            <person name="Sharma S."/>
            <person name="Patil P.B."/>
        </authorList>
    </citation>
    <scope>NUCLEOTIDE SEQUENCE [LARGE SCALE GENOMIC DNA]</scope>
    <source>
        <strain evidence="17 18">DSM 17801</strain>
    </source>
</reference>
<protein>
    <submittedName>
        <fullName evidence="17">TonB-dependent receptor</fullName>
    </submittedName>
</protein>
<evidence type="ECO:0000256" key="5">
    <source>
        <dbReference type="ARBA" id="ARBA00022692"/>
    </source>
</evidence>
<proteinExistence type="inferred from homology"/>
<accession>A0ABQ6ZBD0</accession>
<dbReference type="InterPro" id="IPR036942">
    <property type="entry name" value="Beta-barrel_TonB_sf"/>
</dbReference>
<evidence type="ECO:0000256" key="13">
    <source>
        <dbReference type="SAM" id="MobiDB-lite"/>
    </source>
</evidence>
<evidence type="ECO:0000313" key="17">
    <source>
        <dbReference type="EMBL" id="KAF1697398.1"/>
    </source>
</evidence>
<dbReference type="Proteomes" id="UP000788419">
    <property type="component" value="Unassembled WGS sequence"/>
</dbReference>
<keyword evidence="7 12" id="KW-0798">TonB box</keyword>
<evidence type="ECO:0000256" key="4">
    <source>
        <dbReference type="ARBA" id="ARBA00022452"/>
    </source>
</evidence>
<name>A0ABQ6ZBD0_9GAMM</name>
<dbReference type="Gene3D" id="2.170.130.10">
    <property type="entry name" value="TonB-dependent receptor, plug domain"/>
    <property type="match status" value="1"/>
</dbReference>
<dbReference type="PANTHER" id="PTHR30069">
    <property type="entry name" value="TONB-DEPENDENT OUTER MEMBRANE RECEPTOR"/>
    <property type="match status" value="1"/>
</dbReference>
<dbReference type="InterPro" id="IPR037066">
    <property type="entry name" value="Plug_dom_sf"/>
</dbReference>
<evidence type="ECO:0000256" key="9">
    <source>
        <dbReference type="ARBA" id="ARBA00023170"/>
    </source>
</evidence>
<dbReference type="Pfam" id="PF00593">
    <property type="entry name" value="TonB_dep_Rec_b-barrel"/>
    <property type="match status" value="1"/>
</dbReference>
<keyword evidence="8 11" id="KW-0472">Membrane</keyword>
<comment type="caution">
    <text evidence="17">The sequence shown here is derived from an EMBL/GenBank/DDBJ whole genome shotgun (WGS) entry which is preliminary data.</text>
</comment>
<keyword evidence="9 17" id="KW-0675">Receptor</keyword>
<comment type="subcellular location">
    <subcellularLocation>
        <location evidence="1 11">Cell outer membrane</location>
        <topology evidence="1 11">Multi-pass membrane protein</topology>
    </subcellularLocation>
</comment>
<feature type="signal peptide" evidence="14">
    <location>
        <begin position="1"/>
        <end position="24"/>
    </location>
</feature>
<evidence type="ECO:0000259" key="15">
    <source>
        <dbReference type="Pfam" id="PF00593"/>
    </source>
</evidence>
<feature type="domain" description="TonB-dependent receptor-like beta-barrel" evidence="15">
    <location>
        <begin position="300"/>
        <end position="706"/>
    </location>
</feature>
<organism evidence="17 18">
    <name type="scientific">Pseudoxanthomonas daejeonensis</name>
    <dbReference type="NCBI Taxonomy" id="266062"/>
    <lineage>
        <taxon>Bacteria</taxon>
        <taxon>Pseudomonadati</taxon>
        <taxon>Pseudomonadota</taxon>
        <taxon>Gammaproteobacteria</taxon>
        <taxon>Lysobacterales</taxon>
        <taxon>Lysobacteraceae</taxon>
        <taxon>Pseudoxanthomonas</taxon>
    </lineage>
</organism>
<evidence type="ECO:0000256" key="8">
    <source>
        <dbReference type="ARBA" id="ARBA00023136"/>
    </source>
</evidence>
<sequence>MPCRRMLPLAIAIALLCATPLASAQSTQAQSAPVQATSAPAPAPSVPATPANATATTDLDSVSVQGERYDARRDDTATRIVIAREELLRQGDTTLGEALKRLPGVTIGSGTPGRSGAVALRGMAGYTQVLIDGQRAPTGFDFDSLTPDMVERIEILRSPTADLSGESIAGTINIVLAQTARTDARQLTLAWATADGRQAPSASWRSSRREESRSHVLTATAARREFLYEDTGLERGYDPAGVENLRRTTRLRSIGVRDGLTLAPTLDLRLANDDTLALQAFLDSSHLKRTGDVDWETLLGPQLDHVRYRQGNDIDNTQFNASVAWTHPFAAAGTLTAKANAAWNREDYLFREQGYAADGSLNLEDHTTADMDVHNLGSSGKWSLPQAGRHQVQAGWDAGVDRRRETRVQHLFPVAGNQEWISDLSFDAQIRRLAAYAQDDITFSPQWSMYLGLRWETIETTSDGSGLAAVRNRASVLSPVMQSLWKMPGSDKDQVRLALSRTFKAPTLAALSARPYTSTNNRPLNPDVRGNPGLEPELATGLDAAYERYGKDGARLSVGGYVRRIRGVIRTETRMLEGRWVAFPANGGDASAWGLEMDARAGLAQLHAGAPAIDLRFNATLNRSRVDGVPGPDNRIDQQVPFSATLGADWKFDPEWTAGLGYTYRSGGPVRITASRGNLDAYRRELDMYLLWAPARRAKLRLAVTNALYPTLETGQWYLDADGLQRIDRQRRPPVGVRLQWEMQL</sequence>
<evidence type="ECO:0000259" key="16">
    <source>
        <dbReference type="Pfam" id="PF07715"/>
    </source>
</evidence>
<dbReference type="InterPro" id="IPR000531">
    <property type="entry name" value="Beta-barrel_TonB"/>
</dbReference>
<feature type="short sequence motif" description="TonB box" evidence="12">
    <location>
        <begin position="61"/>
        <end position="67"/>
    </location>
</feature>
<evidence type="ECO:0000256" key="6">
    <source>
        <dbReference type="ARBA" id="ARBA00022729"/>
    </source>
</evidence>
<comment type="similarity">
    <text evidence="2">Belongs to the TonB-dependent receptor family. Hemoglobin/haptoglobin binding protein subfamily.</text>
</comment>
<keyword evidence="18" id="KW-1185">Reference proteome</keyword>
<dbReference type="InterPro" id="IPR012910">
    <property type="entry name" value="Plug_dom"/>
</dbReference>
<keyword evidence="4 11" id="KW-1134">Transmembrane beta strand</keyword>
<keyword evidence="3 11" id="KW-0813">Transport</keyword>
<feature type="domain" description="TonB-dependent receptor plug" evidence="16">
    <location>
        <begin position="73"/>
        <end position="170"/>
    </location>
</feature>
<gene>
    <name evidence="17" type="ORF">CSC65_00550</name>
</gene>
<dbReference type="Gene3D" id="2.40.170.20">
    <property type="entry name" value="TonB-dependent receptor, beta-barrel domain"/>
    <property type="match status" value="1"/>
</dbReference>
<dbReference type="InterPro" id="IPR039426">
    <property type="entry name" value="TonB-dep_rcpt-like"/>
</dbReference>
<feature type="region of interest" description="Disordered" evidence="13">
    <location>
        <begin position="33"/>
        <end position="58"/>
    </location>
</feature>
<keyword evidence="6 14" id="KW-0732">Signal</keyword>
<dbReference type="SUPFAM" id="SSF56935">
    <property type="entry name" value="Porins"/>
    <property type="match status" value="1"/>
</dbReference>
<evidence type="ECO:0000256" key="2">
    <source>
        <dbReference type="ARBA" id="ARBA00008143"/>
    </source>
</evidence>
<dbReference type="PROSITE" id="PS52016">
    <property type="entry name" value="TONB_DEPENDENT_REC_3"/>
    <property type="match status" value="1"/>
</dbReference>
<dbReference type="CDD" id="cd01347">
    <property type="entry name" value="ligand_gated_channel"/>
    <property type="match status" value="1"/>
</dbReference>
<dbReference type="Pfam" id="PF07715">
    <property type="entry name" value="Plug"/>
    <property type="match status" value="1"/>
</dbReference>
<feature type="compositionally biased region" description="Low complexity" evidence="13">
    <location>
        <begin position="48"/>
        <end position="57"/>
    </location>
</feature>